<proteinExistence type="predicted"/>
<accession>A0ABX0QEV4</accession>
<organism evidence="1 2">
    <name type="scientific">Fibrivirga algicola</name>
    <dbReference type="NCBI Taxonomy" id="2950420"/>
    <lineage>
        <taxon>Bacteria</taxon>
        <taxon>Pseudomonadati</taxon>
        <taxon>Bacteroidota</taxon>
        <taxon>Cytophagia</taxon>
        <taxon>Cytophagales</taxon>
        <taxon>Spirosomataceae</taxon>
        <taxon>Fibrivirga</taxon>
    </lineage>
</organism>
<sequence>MSSRVAYNTDFVEFTKSVAWFTKSSDKPEFLRAEVEFPLTERFKHTFPVLSSLIKKARLVNLTINSQPYRLFSWTNKYEVSCGWLTKIEALSDHPYDLIDEHKLLLSEIGGIQESYNQPEPSLCNNQNFLFIESQCTKGLSGWEAYYREMCAESGYPEINYSELICFVQEVNGNLTLYDPDTKKVTLFAPDHCFDNVEFMKNQPEYTFHTINGITTFTDYVEALAEEWINEIN</sequence>
<protein>
    <recommendedName>
        <fullName evidence="3">SMI1/KNR4 family protein</fullName>
    </recommendedName>
</protein>
<keyword evidence="2" id="KW-1185">Reference proteome</keyword>
<gene>
    <name evidence="1" type="ORF">F7231_11065</name>
</gene>
<evidence type="ECO:0000313" key="1">
    <source>
        <dbReference type="EMBL" id="NID10711.1"/>
    </source>
</evidence>
<name>A0ABX0QEV4_9BACT</name>
<dbReference type="RefSeq" id="WP_166691931.1">
    <property type="nucleotide sequence ID" value="NZ_WAEL01000003.1"/>
</dbReference>
<evidence type="ECO:0008006" key="3">
    <source>
        <dbReference type="Google" id="ProtNLM"/>
    </source>
</evidence>
<dbReference type="Proteomes" id="UP000606008">
    <property type="component" value="Unassembled WGS sequence"/>
</dbReference>
<comment type="caution">
    <text evidence="1">The sequence shown here is derived from an EMBL/GenBank/DDBJ whole genome shotgun (WGS) entry which is preliminary data.</text>
</comment>
<evidence type="ECO:0000313" key="2">
    <source>
        <dbReference type="Proteomes" id="UP000606008"/>
    </source>
</evidence>
<reference evidence="1" key="1">
    <citation type="submission" date="2024-05" db="EMBL/GenBank/DDBJ databases">
        <authorList>
            <person name="Jung D.-H."/>
        </authorList>
    </citation>
    <scope>NUCLEOTIDE SEQUENCE</scope>
    <source>
        <strain evidence="1">JA-25</strain>
    </source>
</reference>
<dbReference type="EMBL" id="WAEL01000003">
    <property type="protein sequence ID" value="NID10711.1"/>
    <property type="molecule type" value="Genomic_DNA"/>
</dbReference>